<dbReference type="EMBL" id="BAAASL010000015">
    <property type="protein sequence ID" value="GAA2720497.1"/>
    <property type="molecule type" value="Genomic_DNA"/>
</dbReference>
<evidence type="ECO:0000313" key="1">
    <source>
        <dbReference type="EMBL" id="GAA2720497.1"/>
    </source>
</evidence>
<keyword evidence="2" id="KW-1185">Reference proteome</keyword>
<organism evidence="1 2">
    <name type="scientific">Streptomyces luteosporeus</name>
    <dbReference type="NCBI Taxonomy" id="173856"/>
    <lineage>
        <taxon>Bacteria</taxon>
        <taxon>Bacillati</taxon>
        <taxon>Actinomycetota</taxon>
        <taxon>Actinomycetes</taxon>
        <taxon>Kitasatosporales</taxon>
        <taxon>Streptomycetaceae</taxon>
        <taxon>Streptomyces</taxon>
    </lineage>
</organism>
<comment type="caution">
    <text evidence="1">The sequence shown here is derived from an EMBL/GenBank/DDBJ whole genome shotgun (WGS) entry which is preliminary data.</text>
</comment>
<protein>
    <submittedName>
        <fullName evidence="1">Uncharacterized protein</fullName>
    </submittedName>
</protein>
<name>A0ABN3TWT7_9ACTN</name>
<gene>
    <name evidence="1" type="ORF">GCM10010315_41060</name>
</gene>
<accession>A0ABN3TWT7</accession>
<reference evidence="1 2" key="1">
    <citation type="journal article" date="2019" name="Int. J. Syst. Evol. Microbiol.">
        <title>The Global Catalogue of Microorganisms (GCM) 10K type strain sequencing project: providing services to taxonomists for standard genome sequencing and annotation.</title>
        <authorList>
            <consortium name="The Broad Institute Genomics Platform"/>
            <consortium name="The Broad Institute Genome Sequencing Center for Infectious Disease"/>
            <person name="Wu L."/>
            <person name="Ma J."/>
        </authorList>
    </citation>
    <scope>NUCLEOTIDE SEQUENCE [LARGE SCALE GENOMIC DNA]</scope>
    <source>
        <strain evidence="1 2">JCM 4542</strain>
    </source>
</reference>
<proteinExistence type="predicted"/>
<evidence type="ECO:0000313" key="2">
    <source>
        <dbReference type="Proteomes" id="UP001500886"/>
    </source>
</evidence>
<dbReference type="Proteomes" id="UP001500886">
    <property type="component" value="Unassembled WGS sequence"/>
</dbReference>
<dbReference type="RefSeq" id="WP_344436842.1">
    <property type="nucleotide sequence ID" value="NZ_BAAASL010000015.1"/>
</dbReference>
<sequence length="249" mass="27905">MTTSMYAYTPADLADAAVLVRFGCQPRLRPLQFPQYRDLLQRYRMDGAFRDAVDASADGLDLDVKEAHTVEGLILHPREGSWLSYRLKDHPKLGVNDRLVLGLAHVAIAARAYPTARDLEEETVKRISLTDVDDFLRRLTAKLREAAVDADGLPVPHPELQAAWQLYTKLPPSHLTRKKGQLSQSSTQRVIKEALDWLVHQGMAYPAGELGPGTYRLAHRFRVQVREAAASAAYTALCDLRRAHLAEED</sequence>